<accession>A0A7J7TS19</accession>
<dbReference type="VEuPathDB" id="HostDB:GeneID_118669863"/>
<keyword evidence="1" id="KW-0645">Protease</keyword>
<evidence type="ECO:0000313" key="1">
    <source>
        <dbReference type="EMBL" id="KAF6303584.1"/>
    </source>
</evidence>
<dbReference type="EMBL" id="JABWUV010000015">
    <property type="protein sequence ID" value="KAF6303584.1"/>
    <property type="molecule type" value="Genomic_DNA"/>
</dbReference>
<comment type="caution">
    <text evidence="1">The sequence shown here is derived from an EMBL/GenBank/DDBJ whole genome shotgun (WGS) entry which is preliminary data.</text>
</comment>
<dbReference type="AlphaFoldDB" id="A0A7J7TS19"/>
<protein>
    <submittedName>
        <fullName evidence="1">Carboxypeptidase N subunit 1</fullName>
    </submittedName>
</protein>
<dbReference type="GO" id="GO:0004180">
    <property type="term" value="F:carboxypeptidase activity"/>
    <property type="evidence" value="ECO:0007669"/>
    <property type="project" value="UniProtKB-KW"/>
</dbReference>
<dbReference type="Proteomes" id="UP000527355">
    <property type="component" value="Unassembled WGS sequence"/>
</dbReference>
<proteinExistence type="predicted"/>
<evidence type="ECO:0000313" key="2">
    <source>
        <dbReference type="Proteomes" id="UP000527355"/>
    </source>
</evidence>
<gene>
    <name evidence="1" type="ORF">mMyoMyo1_003272</name>
</gene>
<name>A0A7J7TS19_MYOMY</name>
<keyword evidence="1" id="KW-0121">Carboxypeptidase</keyword>
<organism evidence="1 2">
    <name type="scientific">Myotis myotis</name>
    <name type="common">Greater mouse-eared bat</name>
    <name type="synonym">Vespertilio myotis</name>
    <dbReference type="NCBI Taxonomy" id="51298"/>
    <lineage>
        <taxon>Eukaryota</taxon>
        <taxon>Metazoa</taxon>
        <taxon>Chordata</taxon>
        <taxon>Craniata</taxon>
        <taxon>Vertebrata</taxon>
        <taxon>Euteleostomi</taxon>
        <taxon>Mammalia</taxon>
        <taxon>Eutheria</taxon>
        <taxon>Laurasiatheria</taxon>
        <taxon>Chiroptera</taxon>
        <taxon>Yangochiroptera</taxon>
        <taxon>Vespertilionidae</taxon>
        <taxon>Myotis</taxon>
    </lineage>
</organism>
<reference evidence="1 2" key="1">
    <citation type="journal article" date="2020" name="Nature">
        <title>Six reference-quality genomes reveal evolution of bat adaptations.</title>
        <authorList>
            <person name="Jebb D."/>
            <person name="Huang Z."/>
            <person name="Pippel M."/>
            <person name="Hughes G.M."/>
            <person name="Lavrichenko K."/>
            <person name="Devanna P."/>
            <person name="Winkler S."/>
            <person name="Jermiin L.S."/>
            <person name="Skirmuntt E.C."/>
            <person name="Katzourakis A."/>
            <person name="Burkitt-Gray L."/>
            <person name="Ray D.A."/>
            <person name="Sullivan K.A.M."/>
            <person name="Roscito J.G."/>
            <person name="Kirilenko B.M."/>
            <person name="Davalos L.M."/>
            <person name="Corthals A.P."/>
            <person name="Power M.L."/>
            <person name="Jones G."/>
            <person name="Ransome R.D."/>
            <person name="Dechmann D.K.N."/>
            <person name="Locatelli A.G."/>
            <person name="Puechmaille S.J."/>
            <person name="Fedrigo O."/>
            <person name="Jarvis E.D."/>
            <person name="Hiller M."/>
            <person name="Vernes S.C."/>
            <person name="Myers E.W."/>
            <person name="Teeling E.C."/>
        </authorList>
    </citation>
    <scope>NUCLEOTIDE SEQUENCE [LARGE SCALE GENOMIC DNA]</scope>
    <source>
        <strain evidence="1">MMyoMyo1</strain>
        <tissue evidence="1">Flight muscle</tissue>
    </source>
</reference>
<sequence>MRSTEAPTTTCPFQTTGRARWNLRLGPSSSGYAPSTLSSQPISMEGRWWPITRMTSPWSIGSGVSAALPTPPRLTTSFSRSWPRSTPTHMDGCTMAGTVGITSRMASPKQVQPRVAKRKDTEMAAAESLPEISAIHCGPGSTSEGLWSCSLIT</sequence>
<keyword evidence="2" id="KW-1185">Reference proteome</keyword>
<keyword evidence="1" id="KW-0378">Hydrolase</keyword>